<dbReference type="PANTHER" id="PTHR43158:SF10">
    <property type="entry name" value="ABC TRANSPORTER ATP-BINDING PROTEIN YTRB"/>
    <property type="match status" value="1"/>
</dbReference>
<accession>S0KXZ7</accession>
<reference evidence="4 5" key="1">
    <citation type="submission" date="2013-03" db="EMBL/GenBank/DDBJ databases">
        <title>The Genome Sequence of Enterococcus sulfureus ATCC_49903 (PacBio/Illumina hybrid assembly).</title>
        <authorList>
            <consortium name="The Broad Institute Genomics Platform"/>
            <consortium name="The Broad Institute Genome Sequencing Center for Infectious Disease"/>
            <person name="Earl A."/>
            <person name="Russ C."/>
            <person name="Gilmore M."/>
            <person name="Surin D."/>
            <person name="Walker B."/>
            <person name="Young S."/>
            <person name="Zeng Q."/>
            <person name="Gargeya S."/>
            <person name="Fitzgerald M."/>
            <person name="Haas B."/>
            <person name="Abouelleil A."/>
            <person name="Allen A.W."/>
            <person name="Alvarado L."/>
            <person name="Arachchi H.M."/>
            <person name="Berlin A.M."/>
            <person name="Chapman S.B."/>
            <person name="Gainer-Dewar J."/>
            <person name="Goldberg J."/>
            <person name="Griggs A."/>
            <person name="Gujja S."/>
            <person name="Hansen M."/>
            <person name="Howarth C."/>
            <person name="Imamovic A."/>
            <person name="Ireland A."/>
            <person name="Larimer J."/>
            <person name="McCowan C."/>
            <person name="Murphy C."/>
            <person name="Pearson M."/>
            <person name="Poon T.W."/>
            <person name="Priest M."/>
            <person name="Roberts A."/>
            <person name="Saif S."/>
            <person name="Shea T."/>
            <person name="Sisk P."/>
            <person name="Sykes S."/>
            <person name="Wortman J."/>
            <person name="Nusbaum C."/>
            <person name="Birren B."/>
        </authorList>
    </citation>
    <scope>NUCLEOTIDE SEQUENCE [LARGE SCALE GENOMIC DNA]</scope>
    <source>
        <strain evidence="4 5">ATCC 49903</strain>
    </source>
</reference>
<evidence type="ECO:0000259" key="3">
    <source>
        <dbReference type="PROSITE" id="PS50893"/>
    </source>
</evidence>
<dbReference type="Gene3D" id="3.40.50.300">
    <property type="entry name" value="P-loop containing nucleotide triphosphate hydrolases"/>
    <property type="match status" value="1"/>
</dbReference>
<keyword evidence="5" id="KW-1185">Reference proteome</keyword>
<dbReference type="SMART" id="SM00382">
    <property type="entry name" value="AAA"/>
    <property type="match status" value="1"/>
</dbReference>
<organism evidence="4 5">
    <name type="scientific">Enterococcus sulfureus ATCC 49903</name>
    <dbReference type="NCBI Taxonomy" id="1140003"/>
    <lineage>
        <taxon>Bacteria</taxon>
        <taxon>Bacillati</taxon>
        <taxon>Bacillota</taxon>
        <taxon>Bacilli</taxon>
        <taxon>Lactobacillales</taxon>
        <taxon>Enterococcaceae</taxon>
        <taxon>Enterococcus</taxon>
    </lineage>
</organism>
<dbReference type="OrthoDB" id="9804819at2"/>
<keyword evidence="1" id="KW-0547">Nucleotide-binding</keyword>
<dbReference type="InterPro" id="IPR027417">
    <property type="entry name" value="P-loop_NTPase"/>
</dbReference>
<dbReference type="PANTHER" id="PTHR43158">
    <property type="entry name" value="SKFA PEPTIDE EXPORT ATP-BINDING PROTEIN SKFE"/>
    <property type="match status" value="1"/>
</dbReference>
<dbReference type="STRING" id="1140003.OMY_00410"/>
<dbReference type="CDD" id="cd03230">
    <property type="entry name" value="ABC_DR_subfamily_A"/>
    <property type="match status" value="1"/>
</dbReference>
<feature type="domain" description="ABC transporter" evidence="3">
    <location>
        <begin position="1"/>
        <end position="226"/>
    </location>
</feature>
<keyword evidence="2" id="KW-0067">ATP-binding</keyword>
<dbReference type="PATRIC" id="fig|1140003.3.peg.405"/>
<evidence type="ECO:0000256" key="1">
    <source>
        <dbReference type="ARBA" id="ARBA00022741"/>
    </source>
</evidence>
<proteinExistence type="predicted"/>
<gene>
    <name evidence="4" type="ORF">I573_00405</name>
</gene>
<evidence type="ECO:0000313" key="4">
    <source>
        <dbReference type="EMBL" id="EOT87349.1"/>
    </source>
</evidence>
<dbReference type="RefSeq" id="WP_016184901.1">
    <property type="nucleotide sequence ID" value="NZ_ASWO01000001.1"/>
</dbReference>
<dbReference type="GO" id="GO:0005524">
    <property type="term" value="F:ATP binding"/>
    <property type="evidence" value="ECO:0007669"/>
    <property type="project" value="UniProtKB-KW"/>
</dbReference>
<dbReference type="SUPFAM" id="SSF52540">
    <property type="entry name" value="P-loop containing nucleoside triphosphate hydrolases"/>
    <property type="match status" value="1"/>
</dbReference>
<evidence type="ECO:0000256" key="2">
    <source>
        <dbReference type="ARBA" id="ARBA00022840"/>
    </source>
</evidence>
<dbReference type="PROSITE" id="PS50893">
    <property type="entry name" value="ABC_TRANSPORTER_2"/>
    <property type="match status" value="1"/>
</dbReference>
<dbReference type="eggNOG" id="COG1131">
    <property type="taxonomic scope" value="Bacteria"/>
</dbReference>
<comment type="caution">
    <text evidence="4">The sequence shown here is derived from an EMBL/GenBank/DDBJ whole genome shotgun (WGS) entry which is preliminary data.</text>
</comment>
<protein>
    <recommendedName>
        <fullName evidence="3">ABC transporter domain-containing protein</fullName>
    </recommendedName>
</protein>
<dbReference type="AlphaFoldDB" id="S0KXZ7"/>
<dbReference type="EMBL" id="ASWO01000001">
    <property type="protein sequence ID" value="EOT87349.1"/>
    <property type="molecule type" value="Genomic_DNA"/>
</dbReference>
<dbReference type="Pfam" id="PF00005">
    <property type="entry name" value="ABC_tran"/>
    <property type="match status" value="1"/>
</dbReference>
<dbReference type="InterPro" id="IPR003593">
    <property type="entry name" value="AAA+_ATPase"/>
</dbReference>
<name>S0KXZ7_9ENTE</name>
<dbReference type="Proteomes" id="UP000015961">
    <property type="component" value="Unassembled WGS sequence"/>
</dbReference>
<evidence type="ECO:0000313" key="5">
    <source>
        <dbReference type="Proteomes" id="UP000015961"/>
    </source>
</evidence>
<dbReference type="InterPro" id="IPR003439">
    <property type="entry name" value="ABC_transporter-like_ATP-bd"/>
</dbReference>
<dbReference type="GO" id="GO:0016887">
    <property type="term" value="F:ATP hydrolysis activity"/>
    <property type="evidence" value="ECO:0007669"/>
    <property type="project" value="InterPro"/>
</dbReference>
<sequence>MDVQKLTKIIHQQLILDDISFSLPKGEIVGLVGRNGTGKTTLLRTLAGQYIPEKGEIIIEGSNILTSPMFKEEIFYIDEKANFFASYTLDQLYRFYSYVYPQFDHIMYQELMSTHHLQRTMRFKSISKGMQGLFKMILAISSKASYLLLDEPFDGLDIIVRKEVIALLVGYIEETGNTALIASHDLSELDHLVDRVFFLKGAALSLGYELEKTKEQARKLQLVFKQKTIPDYIKQHTTILSIQGRVVVVLLDHYTPEVFAELQALEPLLIEELPLSLEDLFIAKLGENQKGVRG</sequence>